<organism evidence="3 4">
    <name type="scientific">Gryllotalpicola koreensis</name>
    <dbReference type="NCBI Taxonomy" id="993086"/>
    <lineage>
        <taxon>Bacteria</taxon>
        <taxon>Bacillati</taxon>
        <taxon>Actinomycetota</taxon>
        <taxon>Actinomycetes</taxon>
        <taxon>Micrococcales</taxon>
        <taxon>Microbacteriaceae</taxon>
        <taxon>Gryllotalpicola</taxon>
    </lineage>
</organism>
<keyword evidence="4" id="KW-1185">Reference proteome</keyword>
<dbReference type="InterPro" id="IPR009839">
    <property type="entry name" value="SseB_N"/>
</dbReference>
<sequence>MSPVPETPHLGGAADSAGQPWAGRSFTPNPAAADDGSADPALLAALNGFLAGTALAEDVVAAFRGARLLIPLLAHAGELGTAPDGHLVDKTQELSIVTVAGPDGRKVLPAFTSVEALAAWDPKARPVPAAGPRVALAAASEQTELIVIDPAGPTEFVLRRPAVYALATGAAWSAPHRDPAIRAAFARSLEGEPDALGVDLVAADPAQRLRAAEVAVRLSLRDGLDQEELQRLVSRLSERWAASAEIANGVDSLVVQLIKA</sequence>
<dbReference type="Pfam" id="PF07179">
    <property type="entry name" value="SseB"/>
    <property type="match status" value="1"/>
</dbReference>
<comment type="caution">
    <text evidence="3">The sequence shown here is derived from an EMBL/GenBank/DDBJ whole genome shotgun (WGS) entry which is preliminary data.</text>
</comment>
<evidence type="ECO:0000256" key="1">
    <source>
        <dbReference type="SAM" id="MobiDB-lite"/>
    </source>
</evidence>
<accession>A0ABP8ABM7</accession>
<gene>
    <name evidence="3" type="ORF">GCM10022287_36360</name>
</gene>
<evidence type="ECO:0000313" key="4">
    <source>
        <dbReference type="Proteomes" id="UP001501079"/>
    </source>
</evidence>
<protein>
    <submittedName>
        <fullName evidence="3">SseB family protein</fullName>
    </submittedName>
</protein>
<proteinExistence type="predicted"/>
<feature type="region of interest" description="Disordered" evidence="1">
    <location>
        <begin position="1"/>
        <end position="34"/>
    </location>
</feature>
<feature type="domain" description="SseB protein N-terminal" evidence="2">
    <location>
        <begin position="44"/>
        <end position="163"/>
    </location>
</feature>
<dbReference type="RefSeq" id="WP_344757141.1">
    <property type="nucleotide sequence ID" value="NZ_BAABBW010000006.1"/>
</dbReference>
<reference evidence="4" key="1">
    <citation type="journal article" date="2019" name="Int. J. Syst. Evol. Microbiol.">
        <title>The Global Catalogue of Microorganisms (GCM) 10K type strain sequencing project: providing services to taxonomists for standard genome sequencing and annotation.</title>
        <authorList>
            <consortium name="The Broad Institute Genomics Platform"/>
            <consortium name="The Broad Institute Genome Sequencing Center for Infectious Disease"/>
            <person name="Wu L."/>
            <person name="Ma J."/>
        </authorList>
    </citation>
    <scope>NUCLEOTIDE SEQUENCE [LARGE SCALE GENOMIC DNA]</scope>
    <source>
        <strain evidence="4">JCM 17591</strain>
    </source>
</reference>
<evidence type="ECO:0000259" key="2">
    <source>
        <dbReference type="Pfam" id="PF07179"/>
    </source>
</evidence>
<dbReference type="EMBL" id="BAABBW010000006">
    <property type="protein sequence ID" value="GAA4181277.1"/>
    <property type="molecule type" value="Genomic_DNA"/>
</dbReference>
<name>A0ABP8ABM7_9MICO</name>
<evidence type="ECO:0000313" key="3">
    <source>
        <dbReference type="EMBL" id="GAA4181277.1"/>
    </source>
</evidence>
<dbReference type="Proteomes" id="UP001501079">
    <property type="component" value="Unassembled WGS sequence"/>
</dbReference>